<dbReference type="GO" id="GO:0031176">
    <property type="term" value="F:endo-1,4-beta-xylanase activity"/>
    <property type="evidence" value="ECO:0007669"/>
    <property type="project" value="UniProtKB-EC"/>
</dbReference>
<dbReference type="GO" id="GO:0030246">
    <property type="term" value="F:carbohydrate binding"/>
    <property type="evidence" value="ECO:0007669"/>
    <property type="project" value="InterPro"/>
</dbReference>
<dbReference type="InterPro" id="IPR044846">
    <property type="entry name" value="GH10"/>
</dbReference>
<comment type="catalytic activity">
    <reaction evidence="5">
        <text>Endohydrolysis of (1-&gt;4)-beta-D-xylosidic linkages in xylans.</text>
        <dbReference type="EC" id="3.2.1.8"/>
    </reaction>
</comment>
<dbReference type="InterPro" id="IPR017853">
    <property type="entry name" value="GH"/>
</dbReference>
<reference evidence="7" key="1">
    <citation type="journal article" date="2013" name="PLoS ONE">
        <title>Metagenomic insights into the carbohydrate-active enzymes carried by the microorganisms adhering to solid digesta in the rumen of cows.</title>
        <authorList>
            <person name="Wang L."/>
            <person name="Hatem A."/>
            <person name="Catalyurek U.V."/>
            <person name="Morrison M."/>
            <person name="Yu Z."/>
        </authorList>
    </citation>
    <scope>NUCLEOTIDE SEQUENCE</scope>
</reference>
<evidence type="ECO:0000256" key="2">
    <source>
        <dbReference type="ARBA" id="ARBA00023277"/>
    </source>
</evidence>
<dbReference type="AlphaFoldDB" id="W0FJN9"/>
<evidence type="ECO:0000259" key="6">
    <source>
        <dbReference type="PROSITE" id="PS51760"/>
    </source>
</evidence>
<accession>W0FJN9</accession>
<dbReference type="Pfam" id="PF00331">
    <property type="entry name" value="Glyco_hydro_10"/>
    <property type="match status" value="1"/>
</dbReference>
<dbReference type="PRINTS" id="PR00134">
    <property type="entry name" value="GLHYDRLASE10"/>
</dbReference>
<name>W0FJN9_9BACT</name>
<evidence type="ECO:0000256" key="3">
    <source>
        <dbReference type="ARBA" id="ARBA00023295"/>
    </source>
</evidence>
<dbReference type="SMART" id="SM00633">
    <property type="entry name" value="Glyco_10"/>
    <property type="match status" value="1"/>
</dbReference>
<keyword evidence="4 5" id="KW-0624">Polysaccharide degradation</keyword>
<dbReference type="SUPFAM" id="SSF51445">
    <property type="entry name" value="(Trans)glycosidases"/>
    <property type="match status" value="1"/>
</dbReference>
<evidence type="ECO:0000256" key="4">
    <source>
        <dbReference type="ARBA" id="ARBA00023326"/>
    </source>
</evidence>
<proteinExistence type="inferred from homology"/>
<dbReference type="Gene3D" id="3.20.20.80">
    <property type="entry name" value="Glycosidases"/>
    <property type="match status" value="1"/>
</dbReference>
<organism evidence="7">
    <name type="scientific">uncultured bacterium Contig1552</name>
    <dbReference type="NCBI Taxonomy" id="1393454"/>
    <lineage>
        <taxon>Bacteria</taxon>
        <taxon>environmental samples</taxon>
    </lineage>
</organism>
<dbReference type="EMBL" id="KC246819">
    <property type="protein sequence ID" value="AHF25111.1"/>
    <property type="molecule type" value="Genomic_DNA"/>
</dbReference>
<keyword evidence="1 5" id="KW-0378">Hydrolase</keyword>
<dbReference type="PANTHER" id="PTHR31490:SF90">
    <property type="entry name" value="ENDO-1,4-BETA-XYLANASE A"/>
    <property type="match status" value="1"/>
</dbReference>
<dbReference type="SUPFAM" id="SSF49344">
    <property type="entry name" value="CBD9-like"/>
    <property type="match status" value="1"/>
</dbReference>
<dbReference type="EC" id="3.2.1.8" evidence="5"/>
<dbReference type="Pfam" id="PF06452">
    <property type="entry name" value="CBM9_1"/>
    <property type="match status" value="1"/>
</dbReference>
<evidence type="ECO:0000256" key="5">
    <source>
        <dbReference type="RuleBase" id="RU361174"/>
    </source>
</evidence>
<dbReference type="PROSITE" id="PS51760">
    <property type="entry name" value="GH10_2"/>
    <property type="match status" value="1"/>
</dbReference>
<evidence type="ECO:0000313" key="7">
    <source>
        <dbReference type="EMBL" id="AHF25111.1"/>
    </source>
</evidence>
<sequence>MAFGGTMKNKLKKVFAAGLGLAMIFSQSGCKAGTPRQTSASNAPDAVQTDIPDLCKTVASKDGLGEDAIVGTCYGDDEISDAKLMQIVTKHFNAVTLENELKPETMFGNSNAAPASDSIHKEELNGEQIDVPTLSYARADKMLDQIASWNSKNPDHKIRVRGHVLVWHSQTPEWFFHEGYDKSKDYVSKEEMNKRLEWYIKTVLTYYTGDQSKYKDLFYGFDVVNEAISDASATYRTDSEQGGDNLTDDTHSSKSSWWKVYGSNEYIINAFKFANKYAPASLELYYNDYNECDAKKRGGIITLINDVKAAEGTRITGFGMQGHYGVNSPSVTQFEEAAKEYAKHVDKVMLTELDLKPSATFDGSEAKLADELNREGDYFARLYECAKNLKKGGVNFCGVTLWGVIDSNSWLQSANNVGGASDGKMKVFPLLFDEKYQAKLTYWAFVDPSKIEPVDALKRPTMEITQGSVNIDGEIDEAWNKVQAVKLEIVVQSVAVTCDAKLLWDKEYLYVLMDVKDKDLNDKSSDEWQQDSIEVFIDEDHKKPEAYAPDDKQYRVNYKNKLSFNGEKCKAENMKSAAKITDGGYLVEACFKWTDITPEAGKTVIGLELQVNDATSAGSRTGTLSWADDTGTGYMNPSVLGNAKLV</sequence>
<dbReference type="Gene3D" id="2.60.40.1190">
    <property type="match status" value="1"/>
</dbReference>
<keyword evidence="3 5" id="KW-0326">Glycosidase</keyword>
<comment type="similarity">
    <text evidence="5">Belongs to the glycosyl hydrolase 10 (cellulase F) family.</text>
</comment>
<dbReference type="InterPro" id="IPR001000">
    <property type="entry name" value="GH10_dom"/>
</dbReference>
<dbReference type="GO" id="GO:0045493">
    <property type="term" value="P:xylan catabolic process"/>
    <property type="evidence" value="ECO:0007669"/>
    <property type="project" value="UniProtKB-KW"/>
</dbReference>
<keyword evidence="2 5" id="KW-0119">Carbohydrate metabolism</keyword>
<dbReference type="PANTHER" id="PTHR31490">
    <property type="entry name" value="GLYCOSYL HYDROLASE"/>
    <property type="match status" value="1"/>
</dbReference>
<feature type="domain" description="GH10" evidence="6">
    <location>
        <begin position="48"/>
        <end position="448"/>
    </location>
</feature>
<keyword evidence="7" id="KW-0858">Xylan degradation</keyword>
<evidence type="ECO:0000256" key="1">
    <source>
        <dbReference type="ARBA" id="ARBA00022801"/>
    </source>
</evidence>
<dbReference type="InterPro" id="IPR010502">
    <property type="entry name" value="Carb-bd_dom_fam9"/>
</dbReference>
<dbReference type="CDD" id="cd00005">
    <property type="entry name" value="CBM9_like_1"/>
    <property type="match status" value="1"/>
</dbReference>
<protein>
    <recommendedName>
        <fullName evidence="5">Beta-xylanase</fullName>
        <ecNumber evidence="5">3.2.1.8</ecNumber>
    </recommendedName>
</protein>